<keyword evidence="8" id="KW-1185">Reference proteome</keyword>
<protein>
    <submittedName>
        <fullName evidence="7">Uncharacterized protein</fullName>
    </submittedName>
</protein>
<dbReference type="InterPro" id="IPR015495">
    <property type="entry name" value="Myb_TF_plants"/>
</dbReference>
<evidence type="ECO:0000256" key="4">
    <source>
        <dbReference type="SAM" id="MobiDB-lite"/>
    </source>
</evidence>
<dbReference type="InterPro" id="IPR017930">
    <property type="entry name" value="Myb_dom"/>
</dbReference>
<evidence type="ECO:0000256" key="1">
    <source>
        <dbReference type="ARBA" id="ARBA00004123"/>
    </source>
</evidence>
<evidence type="ECO:0000259" key="5">
    <source>
        <dbReference type="PROSITE" id="PS50090"/>
    </source>
</evidence>
<evidence type="ECO:0000313" key="8">
    <source>
        <dbReference type="Proteomes" id="UP000655225"/>
    </source>
</evidence>
<dbReference type="SUPFAM" id="SSF46689">
    <property type="entry name" value="Homeodomain-like"/>
    <property type="match status" value="1"/>
</dbReference>
<reference evidence="7 8" key="1">
    <citation type="submission" date="2020-04" db="EMBL/GenBank/DDBJ databases">
        <title>Plant Genome Project.</title>
        <authorList>
            <person name="Zhang R.-G."/>
        </authorList>
    </citation>
    <scope>NUCLEOTIDE SEQUENCE [LARGE SCALE GENOMIC DNA]</scope>
    <source>
        <strain evidence="7">YNK0</strain>
        <tissue evidence="7">Leaf</tissue>
    </source>
</reference>
<dbReference type="OMA" id="APIHEQA"/>
<comment type="caution">
    <text evidence="7">The sequence shown here is derived from an EMBL/GenBank/DDBJ whole genome shotgun (WGS) entry which is preliminary data.</text>
</comment>
<dbReference type="InterPro" id="IPR001005">
    <property type="entry name" value="SANT/Myb"/>
</dbReference>
<name>A0A835DBN7_TETSI</name>
<feature type="region of interest" description="Disordered" evidence="4">
    <location>
        <begin position="109"/>
        <end position="136"/>
    </location>
</feature>
<dbReference type="CDD" id="cd00167">
    <property type="entry name" value="SANT"/>
    <property type="match status" value="1"/>
</dbReference>
<dbReference type="GO" id="GO:0005634">
    <property type="term" value="C:nucleus"/>
    <property type="evidence" value="ECO:0007669"/>
    <property type="project" value="UniProtKB-SubCell"/>
</dbReference>
<feature type="domain" description="Myb-like" evidence="5">
    <location>
        <begin position="9"/>
        <end position="98"/>
    </location>
</feature>
<dbReference type="Proteomes" id="UP000655225">
    <property type="component" value="Unassembled WGS sequence"/>
</dbReference>
<proteinExistence type="predicted"/>
<feature type="domain" description="HTH myb-type" evidence="6">
    <location>
        <begin position="9"/>
        <end position="38"/>
    </location>
</feature>
<dbReference type="InterPro" id="IPR009057">
    <property type="entry name" value="Homeodomain-like_sf"/>
</dbReference>
<accession>A0A835DBN7</accession>
<gene>
    <name evidence="7" type="ORF">HHK36_020486</name>
</gene>
<dbReference type="Gene3D" id="1.10.10.60">
    <property type="entry name" value="Homeodomain-like"/>
    <property type="match status" value="2"/>
</dbReference>
<dbReference type="GO" id="GO:0003677">
    <property type="term" value="F:DNA binding"/>
    <property type="evidence" value="ECO:0007669"/>
    <property type="project" value="UniProtKB-KW"/>
</dbReference>
<evidence type="ECO:0000259" key="6">
    <source>
        <dbReference type="PROSITE" id="PS51294"/>
    </source>
</evidence>
<organism evidence="7 8">
    <name type="scientific">Tetracentron sinense</name>
    <name type="common">Spur-leaf</name>
    <dbReference type="NCBI Taxonomy" id="13715"/>
    <lineage>
        <taxon>Eukaryota</taxon>
        <taxon>Viridiplantae</taxon>
        <taxon>Streptophyta</taxon>
        <taxon>Embryophyta</taxon>
        <taxon>Tracheophyta</taxon>
        <taxon>Spermatophyta</taxon>
        <taxon>Magnoliopsida</taxon>
        <taxon>Trochodendrales</taxon>
        <taxon>Trochodendraceae</taxon>
        <taxon>Tetracentron</taxon>
    </lineage>
</organism>
<feature type="compositionally biased region" description="Basic and acidic residues" evidence="4">
    <location>
        <begin position="109"/>
        <end position="118"/>
    </location>
</feature>
<evidence type="ECO:0000256" key="2">
    <source>
        <dbReference type="ARBA" id="ARBA00023125"/>
    </source>
</evidence>
<feature type="domain" description="HTH myb-type" evidence="6">
    <location>
        <begin position="74"/>
        <end position="102"/>
    </location>
</feature>
<comment type="subcellular location">
    <subcellularLocation>
        <location evidence="1">Nucleus</location>
    </subcellularLocation>
</comment>
<dbReference type="PANTHER" id="PTHR10641">
    <property type="entry name" value="MYB FAMILY TRANSCRIPTION FACTOR"/>
    <property type="match status" value="1"/>
</dbReference>
<dbReference type="OrthoDB" id="2143914at2759"/>
<keyword evidence="3" id="KW-0539">Nucleus</keyword>
<dbReference type="PROSITE" id="PS51294">
    <property type="entry name" value="HTH_MYB"/>
    <property type="match status" value="2"/>
</dbReference>
<dbReference type="EMBL" id="JABCRI010000014">
    <property type="protein sequence ID" value="KAF8394279.1"/>
    <property type="molecule type" value="Genomic_DNA"/>
</dbReference>
<evidence type="ECO:0000313" key="7">
    <source>
        <dbReference type="EMBL" id="KAF8394279.1"/>
    </source>
</evidence>
<dbReference type="PANTHER" id="PTHR10641:SF1406">
    <property type="entry name" value="TRANSCRIPTION FACTOR MYB15"/>
    <property type="match status" value="1"/>
</dbReference>
<keyword evidence="2" id="KW-0238">DNA-binding</keyword>
<dbReference type="AlphaFoldDB" id="A0A835DBN7"/>
<evidence type="ECO:0000256" key="3">
    <source>
        <dbReference type="ARBA" id="ARBA00023242"/>
    </source>
</evidence>
<dbReference type="Pfam" id="PF00249">
    <property type="entry name" value="Myb_DNA-binding"/>
    <property type="match status" value="2"/>
</dbReference>
<dbReference type="PROSITE" id="PS50090">
    <property type="entry name" value="MYB_LIKE"/>
    <property type="match status" value="1"/>
</dbReference>
<sequence>MGRHPCCEKMGLNKGPWASEEDRILMAHIQQHGHPNWRALPKQAGSLAISLLKTVKQRLVLELMRTCEIFFISSWSAIATKLPGRTDNEIKNVWHTHLKKRLKENKANPEFDATKESEAINDPTSKSPVYAPVSSQESSSDFSAFTDLSAVTKANHIDSSETFPENEESFWEQAFPAEYFAMPSDSPLITDPELQLPFSPISGMEPVYGFRTTMDDGMGFWYNLFIKAGDNQYSEDNFGRMISFPGDGF</sequence>
<dbReference type="SMART" id="SM00717">
    <property type="entry name" value="SANT"/>
    <property type="match status" value="1"/>
</dbReference>